<dbReference type="NCBIfam" id="TIGR03170">
    <property type="entry name" value="flgA_cterm"/>
    <property type="match status" value="1"/>
</dbReference>
<dbReference type="CDD" id="cd11614">
    <property type="entry name" value="SAF_CpaB_FlgA_like"/>
    <property type="match status" value="1"/>
</dbReference>
<dbReference type="GO" id="GO:0044780">
    <property type="term" value="P:bacterial-type flagellum assembly"/>
    <property type="evidence" value="ECO:0007669"/>
    <property type="project" value="InterPro"/>
</dbReference>
<keyword evidence="2" id="KW-0732">Signal</keyword>
<dbReference type="Pfam" id="PF13144">
    <property type="entry name" value="ChapFlgA"/>
    <property type="match status" value="1"/>
</dbReference>
<evidence type="ECO:0000313" key="6">
    <source>
        <dbReference type="EMBL" id="TDL90648.1"/>
    </source>
</evidence>
<protein>
    <recommendedName>
        <fullName evidence="4">Flagella basal body P-ring formation protein FlgA</fullName>
    </recommendedName>
</protein>
<sequence>MGTVLALAIGAPVSAESLIALRNLRSQTVITAADLQRATHATPGALSNPKDAIGLETKVTIYAGRPIMPQDLGPPAIVERNQIVSLNYHHAGLAIVTEGRALDRGGVGDRIRVMNLTSRSTVAGSITVDGSITVAP</sequence>
<dbReference type="SMART" id="SM00858">
    <property type="entry name" value="SAF"/>
    <property type="match status" value="1"/>
</dbReference>
<evidence type="ECO:0000259" key="5">
    <source>
        <dbReference type="SMART" id="SM00858"/>
    </source>
</evidence>
<keyword evidence="7" id="KW-1185">Reference proteome</keyword>
<dbReference type="AlphaFoldDB" id="A0A4R6B4T5"/>
<keyword evidence="3 4" id="KW-0574">Periplasm</keyword>
<dbReference type="GO" id="GO:0042597">
    <property type="term" value="C:periplasmic space"/>
    <property type="evidence" value="ECO:0007669"/>
    <property type="project" value="UniProtKB-SubCell"/>
</dbReference>
<comment type="subcellular location">
    <subcellularLocation>
        <location evidence="1 4">Periplasm</location>
    </subcellularLocation>
</comment>
<dbReference type="InterPro" id="IPR013974">
    <property type="entry name" value="SAF"/>
</dbReference>
<dbReference type="EMBL" id="SMZO01000007">
    <property type="protein sequence ID" value="TDL90648.1"/>
    <property type="molecule type" value="Genomic_DNA"/>
</dbReference>
<dbReference type="OrthoDB" id="7619725at2"/>
<keyword evidence="6" id="KW-0966">Cell projection</keyword>
<name>A0A4R6B4T5_9RHOB</name>
<dbReference type="Proteomes" id="UP000294562">
    <property type="component" value="Unassembled WGS sequence"/>
</dbReference>
<accession>A0A4R6B4T5</accession>
<dbReference type="InterPro" id="IPR017585">
    <property type="entry name" value="SAF_FlgA"/>
</dbReference>
<proteinExistence type="inferred from homology"/>
<evidence type="ECO:0000256" key="2">
    <source>
        <dbReference type="ARBA" id="ARBA00022729"/>
    </source>
</evidence>
<comment type="caution">
    <text evidence="6">The sequence shown here is derived from an EMBL/GenBank/DDBJ whole genome shotgun (WGS) entry which is preliminary data.</text>
</comment>
<dbReference type="PANTHER" id="PTHR36307">
    <property type="entry name" value="FLAGELLA BASAL BODY P-RING FORMATION PROTEIN FLGA"/>
    <property type="match status" value="1"/>
</dbReference>
<gene>
    <name evidence="6" type="primary">flgA</name>
    <name evidence="6" type="ORF">E2L05_04600</name>
</gene>
<keyword evidence="6" id="KW-0282">Flagellum</keyword>
<dbReference type="Gene3D" id="2.30.30.760">
    <property type="match status" value="1"/>
</dbReference>
<organism evidence="6 7">
    <name type="scientific">Meridianimarinicoccus aquatilis</name>
    <dbReference type="NCBI Taxonomy" id="2552766"/>
    <lineage>
        <taxon>Bacteria</taxon>
        <taxon>Pseudomonadati</taxon>
        <taxon>Pseudomonadota</taxon>
        <taxon>Alphaproteobacteria</taxon>
        <taxon>Rhodobacterales</taxon>
        <taxon>Paracoccaceae</taxon>
        <taxon>Meridianimarinicoccus</taxon>
    </lineage>
</organism>
<comment type="function">
    <text evidence="4">Involved in the assembly process of the P-ring formation. It may associate with FlgF on the rod constituting a structure essential for the P-ring assembly or may act as a modulator protein for the P-ring assembly.</text>
</comment>
<dbReference type="PANTHER" id="PTHR36307:SF1">
    <property type="entry name" value="FLAGELLA BASAL BODY P-RING FORMATION PROTEIN FLGA"/>
    <property type="match status" value="1"/>
</dbReference>
<feature type="domain" description="SAF" evidence="5">
    <location>
        <begin position="15"/>
        <end position="73"/>
    </location>
</feature>
<keyword evidence="6" id="KW-0969">Cilium</keyword>
<keyword evidence="4" id="KW-1005">Bacterial flagellum biogenesis</keyword>
<evidence type="ECO:0000313" key="7">
    <source>
        <dbReference type="Proteomes" id="UP000294562"/>
    </source>
</evidence>
<evidence type="ECO:0000256" key="1">
    <source>
        <dbReference type="ARBA" id="ARBA00004418"/>
    </source>
</evidence>
<evidence type="ECO:0000256" key="4">
    <source>
        <dbReference type="RuleBase" id="RU362063"/>
    </source>
</evidence>
<evidence type="ECO:0000256" key="3">
    <source>
        <dbReference type="ARBA" id="ARBA00022764"/>
    </source>
</evidence>
<dbReference type="Gene3D" id="3.90.1210.10">
    <property type="entry name" value="Antifreeze-like/N-acetylneuraminic acid synthase C-terminal domain"/>
    <property type="match status" value="1"/>
</dbReference>
<dbReference type="InterPro" id="IPR039246">
    <property type="entry name" value="Flagellar_FlgA"/>
</dbReference>
<reference evidence="6 7" key="1">
    <citation type="submission" date="2019-03" db="EMBL/GenBank/DDBJ databases">
        <title>Rhodobacteraceae bacterium SM1902, a new member of the family Rhodobacteraceae isolated from Yantai.</title>
        <authorList>
            <person name="Sun Y."/>
        </authorList>
    </citation>
    <scope>NUCLEOTIDE SEQUENCE [LARGE SCALE GENOMIC DNA]</scope>
    <source>
        <strain evidence="6 7">SM1902</strain>
    </source>
</reference>
<comment type="similarity">
    <text evidence="4">Belongs to the FlgA family.</text>
</comment>